<accession>A0ABY9CTY7</accession>
<evidence type="ECO:0000259" key="2">
    <source>
        <dbReference type="Pfam" id="PF07744"/>
    </source>
</evidence>
<feature type="compositionally biased region" description="Polar residues" evidence="1">
    <location>
        <begin position="617"/>
        <end position="633"/>
    </location>
</feature>
<feature type="region of interest" description="Disordered" evidence="1">
    <location>
        <begin position="552"/>
        <end position="665"/>
    </location>
</feature>
<feature type="compositionally biased region" description="Polar residues" evidence="1">
    <location>
        <begin position="824"/>
        <end position="833"/>
    </location>
</feature>
<sequence length="971" mass="106461">MWHKKQQNVGLPGQVRHPERIEGVHLENKILLAQSGSSDTNFLSESSRKRKSEALDQQGIVSESVLKYNFFGESNLQHKAGSLFGMNVQSNASVLFSPQSTEPIRHQSEKRQFHGQNDLAVTRQVKNVNDHKPGIEKISSYSVSVPPQSSCQKVPSTLIEMLNGETLKVPNWQSQARSFLNSCNTSTEKAAVNPGLQDLTGFFGHRDHVITNYSPMESYNSPSESLRPSVLMQQSLVKPDGFSVDGKSSSYKSSRLISSDLEQRQHSSNTQGPSDLINVGSAFIGASTCTRFEQNENCRLLQNEVQPCSAAKGNDVGREGQDHGDGMIKIMKKTEGSDIENPKNLLTERTSAKNDDSLGNAVIRPCQRNDQCYGSIKLDEKSKPLAGKVAQTVAEKLWDGSLQLNSAVTVTTVAFFKSGEKIPDVNWSEFVEVKGKVKLEAFEKYIKDLPRSRNRGLMVVSLHWKEGSSASGLAGMKQVAKGYKERERVGFAHLSPGTDIYVCPRSDAIITILAKYGFFKGMAAVEDNQDSLIGCVVWRRNQIPLNSVVKNSEGKKCSLSERPLNSPDSSTQPSECSSQVAEKKLSLPQPAKDPPALVTGRTSLQSSGDNDTKGKITKSTEVQLEVGNSQTGADSLPKPLVPSKSSSTSGVLQTSSHPDSASHQDPMEQLLDVEDTLVHSSEPEKLKKSLELQKPVQPLPPGAMKQPLPTDDDDLPEFDFRTACGASQTPTGKSFDAMALERRLPPEGFRKMDVSVPLVIPNLQSMPILNQKSSENLSFPRLQTDADQGMPLPKNVCHRDFQIPVQPILGERYSVQGRATLSPANATTITSSKNRFDDDDDDDDMPEWYPPNLQVHKQPVAETTQPSTTAFPSMVPNSRFENLPPSLPRPTLFSPITASSHLPFPSLSHPRAFHGPIATTLNPAQLGPVNGYIQRGPNPMRGFNSSPVLRPPTNPHVKLPIHPTNKRGWKP</sequence>
<evidence type="ECO:0000256" key="1">
    <source>
        <dbReference type="SAM" id="MobiDB-lite"/>
    </source>
</evidence>
<feature type="region of interest" description="Disordered" evidence="1">
    <location>
        <begin position="824"/>
        <end position="847"/>
    </location>
</feature>
<proteinExistence type="predicted"/>
<feature type="domain" description="Spen paralogue and orthologue SPOC C-terminal" evidence="2">
    <location>
        <begin position="395"/>
        <end position="539"/>
    </location>
</feature>
<feature type="region of interest" description="Disordered" evidence="1">
    <location>
        <begin position="862"/>
        <end position="883"/>
    </location>
</feature>
<dbReference type="CDD" id="cd21538">
    <property type="entry name" value="SPOC_TFIIS"/>
    <property type="match status" value="1"/>
</dbReference>
<gene>
    <name evidence="3" type="ORF">VitviT2T_016715</name>
</gene>
<feature type="compositionally biased region" description="Polar residues" evidence="1">
    <location>
        <begin position="862"/>
        <end position="880"/>
    </location>
</feature>
<feature type="compositionally biased region" description="Low complexity" evidence="1">
    <location>
        <begin position="635"/>
        <end position="656"/>
    </location>
</feature>
<organism evidence="3 4">
    <name type="scientific">Vitis vinifera</name>
    <name type="common">Grape</name>
    <dbReference type="NCBI Taxonomy" id="29760"/>
    <lineage>
        <taxon>Eukaryota</taxon>
        <taxon>Viridiplantae</taxon>
        <taxon>Streptophyta</taxon>
        <taxon>Embryophyta</taxon>
        <taxon>Tracheophyta</taxon>
        <taxon>Spermatophyta</taxon>
        <taxon>Magnoliopsida</taxon>
        <taxon>eudicotyledons</taxon>
        <taxon>Gunneridae</taxon>
        <taxon>Pentapetalae</taxon>
        <taxon>rosids</taxon>
        <taxon>Vitales</taxon>
        <taxon>Vitaceae</taxon>
        <taxon>Viteae</taxon>
        <taxon>Vitis</taxon>
    </lineage>
</organism>
<dbReference type="EMBL" id="CP126658">
    <property type="protein sequence ID" value="WJZ98168.1"/>
    <property type="molecule type" value="Genomic_DNA"/>
</dbReference>
<feature type="compositionally biased region" description="Polar residues" evidence="1">
    <location>
        <begin position="566"/>
        <end position="580"/>
    </location>
</feature>
<reference evidence="3 4" key="1">
    <citation type="journal article" date="2023" name="Hortic Res">
        <title>The complete reference genome for grapevine (Vitis vinifera L.) genetics and breeding.</title>
        <authorList>
            <person name="Shi X."/>
            <person name="Cao S."/>
            <person name="Wang X."/>
            <person name="Huang S."/>
            <person name="Wang Y."/>
            <person name="Liu Z."/>
            <person name="Liu W."/>
            <person name="Leng X."/>
            <person name="Peng Y."/>
            <person name="Wang N."/>
            <person name="Wang Y."/>
            <person name="Ma Z."/>
            <person name="Xu X."/>
            <person name="Zhang F."/>
            <person name="Xue H."/>
            <person name="Zhong H."/>
            <person name="Wang Y."/>
            <person name="Zhang K."/>
            <person name="Velt A."/>
            <person name="Avia K."/>
            <person name="Holtgrawe D."/>
            <person name="Grimplet J."/>
            <person name="Matus J.T."/>
            <person name="Ware D."/>
            <person name="Wu X."/>
            <person name="Wang H."/>
            <person name="Liu C."/>
            <person name="Fang Y."/>
            <person name="Rustenholz C."/>
            <person name="Cheng Z."/>
            <person name="Xiao H."/>
            <person name="Zhou Y."/>
        </authorList>
    </citation>
    <scope>NUCLEOTIDE SEQUENCE [LARGE SCALE GENOMIC DNA]</scope>
    <source>
        <strain evidence="4">cv. Pinot noir / PN40024</strain>
        <tissue evidence="3">Leaf</tissue>
    </source>
</reference>
<keyword evidence="4" id="KW-1185">Reference proteome</keyword>
<dbReference type="PANTHER" id="PTHR11477:SF37">
    <property type="entry name" value="SPEN PARALOGUE AND ORTHOLOGUE SPOC C-TERMINAL DOMAIN-CONTAINING PROTEIN"/>
    <property type="match status" value="1"/>
</dbReference>
<evidence type="ECO:0000313" key="4">
    <source>
        <dbReference type="Proteomes" id="UP001227230"/>
    </source>
</evidence>
<feature type="region of interest" description="Disordered" evidence="1">
    <location>
        <begin position="681"/>
        <end position="714"/>
    </location>
</feature>
<dbReference type="Proteomes" id="UP001227230">
    <property type="component" value="Chromosome 11"/>
</dbReference>
<protein>
    <recommendedName>
        <fullName evidence="2">Spen paralogue and orthologue SPOC C-terminal domain-containing protein</fullName>
    </recommendedName>
</protein>
<feature type="compositionally biased region" description="Acidic residues" evidence="1">
    <location>
        <begin position="837"/>
        <end position="846"/>
    </location>
</feature>
<dbReference type="PANTHER" id="PTHR11477">
    <property type="entry name" value="TRANSCRIPTION FACTOR S-II ZINC FINGER DOMAIN-CONTAINING PROTEIN"/>
    <property type="match status" value="1"/>
</dbReference>
<dbReference type="InterPro" id="IPR012921">
    <property type="entry name" value="SPOC_C"/>
</dbReference>
<dbReference type="Pfam" id="PF07744">
    <property type="entry name" value="SPOC"/>
    <property type="match status" value="1"/>
</dbReference>
<evidence type="ECO:0000313" key="3">
    <source>
        <dbReference type="EMBL" id="WJZ98168.1"/>
    </source>
</evidence>
<feature type="compositionally biased region" description="Basic and acidic residues" evidence="1">
    <location>
        <begin position="681"/>
        <end position="691"/>
    </location>
</feature>
<feature type="compositionally biased region" description="Polar residues" evidence="1">
    <location>
        <begin position="600"/>
        <end position="609"/>
    </location>
</feature>
<feature type="region of interest" description="Disordered" evidence="1">
    <location>
        <begin position="939"/>
        <end position="971"/>
    </location>
</feature>
<name>A0ABY9CTY7_VITVI</name>
<feature type="compositionally biased region" description="Low complexity" evidence="1">
    <location>
        <begin position="243"/>
        <end position="259"/>
    </location>
</feature>
<feature type="region of interest" description="Disordered" evidence="1">
    <location>
        <begin position="241"/>
        <end position="277"/>
    </location>
</feature>